<dbReference type="AlphaFoldDB" id="A0A8J2T322"/>
<proteinExistence type="predicted"/>
<dbReference type="OrthoDB" id="4066363at2759"/>
<accession>A0A8J2T322</accession>
<protein>
    <submittedName>
        <fullName evidence="2">BN860_09406g1_1</fullName>
    </submittedName>
</protein>
<organism evidence="2 3">
    <name type="scientific">Zygosaccharomyces bailii (strain CLIB 213 / ATCC 58445 / CBS 680 / BCRC 21525 / NBRC 1098 / NCYC 1416 / NRRL Y-2227)</name>
    <dbReference type="NCBI Taxonomy" id="1333698"/>
    <lineage>
        <taxon>Eukaryota</taxon>
        <taxon>Fungi</taxon>
        <taxon>Dikarya</taxon>
        <taxon>Ascomycota</taxon>
        <taxon>Saccharomycotina</taxon>
        <taxon>Saccharomycetes</taxon>
        <taxon>Saccharomycetales</taxon>
        <taxon>Saccharomycetaceae</taxon>
        <taxon>Zygosaccharomyces</taxon>
    </lineage>
</organism>
<feature type="compositionally biased region" description="Polar residues" evidence="1">
    <location>
        <begin position="263"/>
        <end position="273"/>
    </location>
</feature>
<gene>
    <name evidence="2" type="ORF">BN860_09406g</name>
</gene>
<evidence type="ECO:0000313" key="3">
    <source>
        <dbReference type="Proteomes" id="UP000019375"/>
    </source>
</evidence>
<feature type="region of interest" description="Disordered" evidence="1">
    <location>
        <begin position="247"/>
        <end position="273"/>
    </location>
</feature>
<evidence type="ECO:0000256" key="1">
    <source>
        <dbReference type="SAM" id="MobiDB-lite"/>
    </source>
</evidence>
<feature type="region of interest" description="Disordered" evidence="1">
    <location>
        <begin position="1"/>
        <end position="68"/>
    </location>
</feature>
<feature type="compositionally biased region" description="Acidic residues" evidence="1">
    <location>
        <begin position="100"/>
        <end position="114"/>
    </location>
</feature>
<keyword evidence="3" id="KW-1185">Reference proteome</keyword>
<reference evidence="3" key="1">
    <citation type="journal article" date="2013" name="Genome Announc.">
        <title>Genome sequence of the food spoilage yeast Zygosaccharomyces bailii CLIB 213(T).</title>
        <authorList>
            <person name="Galeote V."/>
            <person name="Bigey F."/>
            <person name="Devillers H."/>
            <person name="Neuveglise C."/>
            <person name="Dequin S."/>
        </authorList>
    </citation>
    <scope>NUCLEOTIDE SEQUENCE [LARGE SCALE GENOMIC DNA]</scope>
    <source>
        <strain evidence="3">CLIB 213 / ATCC 58445 / CBS 680 / CCRC 21525 / NBRC 1098 / NCYC 1416 / NRRL Y-2227</strain>
    </source>
</reference>
<dbReference type="Proteomes" id="UP000019375">
    <property type="component" value="Unassembled WGS sequence"/>
</dbReference>
<feature type="compositionally biased region" description="Low complexity" evidence="1">
    <location>
        <begin position="247"/>
        <end position="259"/>
    </location>
</feature>
<dbReference type="EMBL" id="HG316454">
    <property type="protein sequence ID" value="CDF87568.1"/>
    <property type="molecule type" value="Genomic_DNA"/>
</dbReference>
<sequence>MQRRRFRLLNERESIRPLHARSTNVKPSAGRDVRVKQKQSLKRKSDESLMPTKRRRSERHPEPSQISNTVFDNDHVQLRLLDSDDLLPGTVSPSERLTNIEEEEDSLQLEDFDQPPESTSTPLSAPRAMEVSQDSFRPPLCYNANMDDSPLQDKRYELDTYPCANYLPMGFLPQYPSHPGSHLGYIQPLGPIMSSAAGPPIRPPIGQVVNMPNMPYPIRGPVGAPVFTDQYFGAYGYGAMFPPITSQNSGSSSYKSSGGDATYQGSNESSEKR</sequence>
<evidence type="ECO:0000313" key="2">
    <source>
        <dbReference type="EMBL" id="CDF87568.1"/>
    </source>
</evidence>
<feature type="region of interest" description="Disordered" evidence="1">
    <location>
        <begin position="84"/>
        <end position="131"/>
    </location>
</feature>
<name>A0A8J2T322_ZYGB2</name>